<dbReference type="InterPro" id="IPR007357">
    <property type="entry name" value="PhrB-like"/>
</dbReference>
<proteinExistence type="predicted"/>
<dbReference type="Proteomes" id="UP000294558">
    <property type="component" value="Unassembled WGS sequence"/>
</dbReference>
<evidence type="ECO:0000256" key="1">
    <source>
        <dbReference type="SAM" id="MobiDB-lite"/>
    </source>
</evidence>
<dbReference type="InterPro" id="IPR036134">
    <property type="entry name" value="Crypto/Photolyase_FAD-like_sf"/>
</dbReference>
<feature type="region of interest" description="Disordered" evidence="1">
    <location>
        <begin position="162"/>
        <end position="185"/>
    </location>
</feature>
<sequence>MQTVWVLGDQLNRDIGALRDADPETHRVLLVESTAKLASKRWHRQRAHLVVASMRRFADELRSAGFEVDHRRSDSLRDGFREHVDEFGPERVLATEPASIAGLALLESLDVEIVRSNQFLCHYDEFAEWASGRKSFKMDDFYRWQRRRLGYLIDADGEPVGGRWSFDDENREPPPKDESFTWTDPQTSALDDIDRGVLDDLPDSCWGAEPDGTWATSRRRALSRLRHFVDEVLPGFGPHEDAMTTRSWHLAHSVLSPYMNIGLLLPGEVCDAVQEAYDRGDVPINSAEGFIRQVIGWREYVWGVYWLWGTEYRSRNELGADRPLPPVFTGADTEMRCVRACLDGVNDRAYNHHIQRLMVLGNLSLLHGVDPWALTDWMWSGFVDGAEWVMLPNVIGMSQWADGGMMATKPYAAGGNYIDTMSDYCGDCRFDRKQRVGDDACPFTTLYWDFLARHHDRLVKNPRVARQVRASERLSNLDAVRERAVEVRSRLDAGDL</sequence>
<gene>
    <name evidence="2" type="ORF">BDK89_3599</name>
</gene>
<dbReference type="InterPro" id="IPR052551">
    <property type="entry name" value="UV-DNA_repair_photolyase"/>
</dbReference>
<dbReference type="Gene3D" id="1.25.40.80">
    <property type="match status" value="1"/>
</dbReference>
<dbReference type="PANTHER" id="PTHR38657:SF1">
    <property type="entry name" value="SLR1343 PROTEIN"/>
    <property type="match status" value="1"/>
</dbReference>
<keyword evidence="3" id="KW-1185">Reference proteome</keyword>
<evidence type="ECO:0000313" key="3">
    <source>
        <dbReference type="Proteomes" id="UP000294558"/>
    </source>
</evidence>
<dbReference type="Gene3D" id="3.40.50.620">
    <property type="entry name" value="HUPs"/>
    <property type="match status" value="1"/>
</dbReference>
<dbReference type="Gene3D" id="1.10.579.10">
    <property type="entry name" value="DNA Cyclobutane Dipyrimidine Photolyase, subunit A, domain 3"/>
    <property type="match status" value="1"/>
</dbReference>
<dbReference type="RefSeq" id="WP_133870233.1">
    <property type="nucleotide sequence ID" value="NZ_SOAU01000001.1"/>
</dbReference>
<evidence type="ECO:0000313" key="2">
    <source>
        <dbReference type="EMBL" id="TDT17985.1"/>
    </source>
</evidence>
<dbReference type="GO" id="GO:0016829">
    <property type="term" value="F:lyase activity"/>
    <property type="evidence" value="ECO:0007669"/>
    <property type="project" value="UniProtKB-KW"/>
</dbReference>
<dbReference type="InterPro" id="IPR014729">
    <property type="entry name" value="Rossmann-like_a/b/a_fold"/>
</dbReference>
<name>A0A4R7I3E3_9ACTN</name>
<accession>A0A4R7I3E3</accession>
<feature type="compositionally biased region" description="Basic and acidic residues" evidence="1">
    <location>
        <begin position="165"/>
        <end position="179"/>
    </location>
</feature>
<keyword evidence="2" id="KW-0456">Lyase</keyword>
<dbReference type="SUPFAM" id="SSF48173">
    <property type="entry name" value="Cryptochrome/photolyase FAD-binding domain"/>
    <property type="match status" value="1"/>
</dbReference>
<protein>
    <submittedName>
        <fullName evidence="2">Deoxyribodipyrimidine photolyase-related protein</fullName>
    </submittedName>
</protein>
<comment type="caution">
    <text evidence="2">The sequence shown here is derived from an EMBL/GenBank/DDBJ whole genome shotgun (WGS) entry which is preliminary data.</text>
</comment>
<dbReference type="AlphaFoldDB" id="A0A4R7I3E3"/>
<reference evidence="2 3" key="1">
    <citation type="submission" date="2019-03" db="EMBL/GenBank/DDBJ databases">
        <title>Sequencing the genomes of 1000 actinobacteria strains.</title>
        <authorList>
            <person name="Klenk H.-P."/>
        </authorList>
    </citation>
    <scope>NUCLEOTIDE SEQUENCE [LARGE SCALE GENOMIC DNA]</scope>
    <source>
        <strain evidence="2 3">DSM 18936</strain>
    </source>
</reference>
<dbReference type="PANTHER" id="PTHR38657">
    <property type="entry name" value="SLR1343 PROTEIN"/>
    <property type="match status" value="1"/>
</dbReference>
<dbReference type="EMBL" id="SOAU01000001">
    <property type="protein sequence ID" value="TDT17985.1"/>
    <property type="molecule type" value="Genomic_DNA"/>
</dbReference>
<dbReference type="Pfam" id="PF04244">
    <property type="entry name" value="DPRP"/>
    <property type="match status" value="1"/>
</dbReference>
<organism evidence="2 3">
    <name type="scientific">Ilumatobacter fluminis</name>
    <dbReference type="NCBI Taxonomy" id="467091"/>
    <lineage>
        <taxon>Bacteria</taxon>
        <taxon>Bacillati</taxon>
        <taxon>Actinomycetota</taxon>
        <taxon>Acidimicrobiia</taxon>
        <taxon>Acidimicrobiales</taxon>
        <taxon>Ilumatobacteraceae</taxon>
        <taxon>Ilumatobacter</taxon>
    </lineage>
</organism>
<dbReference type="Gene3D" id="1.10.10.1710">
    <property type="entry name" value="Deoxyribodipyrimidine photolyase-related"/>
    <property type="match status" value="1"/>
</dbReference>
<dbReference type="OrthoDB" id="5288100at2"/>